<accession>A0A1Y6L949</accession>
<feature type="compositionally biased region" description="Basic and acidic residues" evidence="1">
    <location>
        <begin position="83"/>
        <end position="97"/>
    </location>
</feature>
<dbReference type="EMBL" id="LT882677">
    <property type="protein sequence ID" value="SMY21007.1"/>
    <property type="molecule type" value="Genomic_DNA"/>
</dbReference>
<evidence type="ECO:0000256" key="1">
    <source>
        <dbReference type="SAM" id="MobiDB-lite"/>
    </source>
</evidence>
<organism evidence="3 4">
    <name type="scientific">Zymoseptoria tritici ST99CH_1A5</name>
    <dbReference type="NCBI Taxonomy" id="1276529"/>
    <lineage>
        <taxon>Eukaryota</taxon>
        <taxon>Fungi</taxon>
        <taxon>Dikarya</taxon>
        <taxon>Ascomycota</taxon>
        <taxon>Pezizomycotina</taxon>
        <taxon>Dothideomycetes</taxon>
        <taxon>Dothideomycetidae</taxon>
        <taxon>Mycosphaerellales</taxon>
        <taxon>Mycosphaerellaceae</taxon>
        <taxon>Zymoseptoria</taxon>
    </lineage>
</organism>
<reference evidence="3 4" key="1">
    <citation type="submission" date="2016-10" db="EMBL/GenBank/DDBJ databases">
        <authorList>
            <person name="Varghese N."/>
        </authorList>
    </citation>
    <scope>NUCLEOTIDE SEQUENCE [LARGE SCALE GENOMIC DNA]</scope>
</reference>
<dbReference type="AlphaFoldDB" id="A0A1Y6L949"/>
<evidence type="ECO:0000256" key="2">
    <source>
        <dbReference type="SAM" id="SignalP"/>
    </source>
</evidence>
<evidence type="ECO:0000313" key="3">
    <source>
        <dbReference type="EMBL" id="SMY21007.1"/>
    </source>
</evidence>
<keyword evidence="2" id="KW-0732">Signal</keyword>
<feature type="chain" id="PRO_5012193243" evidence="2">
    <location>
        <begin position="17"/>
        <end position="114"/>
    </location>
</feature>
<protein>
    <submittedName>
        <fullName evidence="3">Uncharacterized protein</fullName>
    </submittedName>
</protein>
<name>A0A1Y6L949_ZYMTR</name>
<sequence length="114" mass="12655">MQFFTFGLLAIATVQATQLGQTTTSKLELSNPHSSENDLFKREFRCACGVCRVFGGCGVPCCSHCEISCNLPKARQLDQTTTSRRELANRHSSEIDPFKQASQPVQDMNARREA</sequence>
<feature type="signal peptide" evidence="2">
    <location>
        <begin position="1"/>
        <end position="16"/>
    </location>
</feature>
<feature type="region of interest" description="Disordered" evidence="1">
    <location>
        <begin position="80"/>
        <end position="114"/>
    </location>
</feature>
<evidence type="ECO:0000313" key="4">
    <source>
        <dbReference type="Proteomes" id="UP000215453"/>
    </source>
</evidence>
<dbReference type="Proteomes" id="UP000215453">
    <property type="component" value="Chromosome 2"/>
</dbReference>
<gene>
    <name evidence="3" type="ORF">ZT1A5_G2443</name>
</gene>
<proteinExistence type="predicted"/>